<keyword evidence="3" id="KW-0723">Serine/threonine-protein kinase</keyword>
<keyword evidence="6" id="KW-0418">Kinase</keyword>
<dbReference type="GO" id="GO:0004712">
    <property type="term" value="F:protein serine/threonine/tyrosine kinase activity"/>
    <property type="evidence" value="ECO:0007669"/>
    <property type="project" value="UniProtKB-EC"/>
</dbReference>
<comment type="similarity">
    <text evidence="1">Belongs to the protein kinase superfamily. CMGC Ser/Thr protein kinase family. MNB/DYRK subfamily.</text>
</comment>
<keyword evidence="5 11" id="KW-0547">Nucleotide-binding</keyword>
<evidence type="ECO:0000313" key="13">
    <source>
        <dbReference type="EMBL" id="CAG9321696.1"/>
    </source>
</evidence>
<evidence type="ECO:0000256" key="11">
    <source>
        <dbReference type="PROSITE-ProRule" id="PRU10141"/>
    </source>
</evidence>
<dbReference type="GO" id="GO:0005856">
    <property type="term" value="C:cytoskeleton"/>
    <property type="evidence" value="ECO:0007669"/>
    <property type="project" value="TreeGrafter"/>
</dbReference>
<dbReference type="PANTHER" id="PTHR24058">
    <property type="entry name" value="DUAL SPECIFICITY PROTEIN KINASE"/>
    <property type="match status" value="1"/>
</dbReference>
<dbReference type="EMBL" id="CAJZBQ010000029">
    <property type="protein sequence ID" value="CAG9321696.1"/>
    <property type="molecule type" value="Genomic_DNA"/>
</dbReference>
<dbReference type="EC" id="2.7.12.1" evidence="2"/>
<gene>
    <name evidence="13" type="ORF">BSTOLATCC_MIC29610</name>
</gene>
<dbReference type="PANTHER" id="PTHR24058:SF22">
    <property type="entry name" value="DUAL SPECIFICITY TYROSINE-PHOSPHORYLATION-REGULATED KINASE 4"/>
    <property type="match status" value="1"/>
</dbReference>
<evidence type="ECO:0000256" key="1">
    <source>
        <dbReference type="ARBA" id="ARBA00008867"/>
    </source>
</evidence>
<dbReference type="Gene3D" id="3.30.200.20">
    <property type="entry name" value="Phosphorylase Kinase, domain 1"/>
    <property type="match status" value="1"/>
</dbReference>
<dbReference type="Gene3D" id="3.30.10.30">
    <property type="entry name" value="DYRK"/>
    <property type="match status" value="1"/>
</dbReference>
<dbReference type="GO" id="GO:0005524">
    <property type="term" value="F:ATP binding"/>
    <property type="evidence" value="ECO:0007669"/>
    <property type="project" value="UniProtKB-UniRule"/>
</dbReference>
<dbReference type="GO" id="GO:0004674">
    <property type="term" value="F:protein serine/threonine kinase activity"/>
    <property type="evidence" value="ECO:0007669"/>
    <property type="project" value="UniProtKB-KW"/>
</dbReference>
<dbReference type="InterPro" id="IPR017441">
    <property type="entry name" value="Protein_kinase_ATP_BS"/>
</dbReference>
<comment type="catalytic activity">
    <reaction evidence="8">
        <text>L-seryl-[protein] + ATP = O-phospho-L-seryl-[protein] + ADP + H(+)</text>
        <dbReference type="Rhea" id="RHEA:17989"/>
        <dbReference type="Rhea" id="RHEA-COMP:9863"/>
        <dbReference type="Rhea" id="RHEA-COMP:11604"/>
        <dbReference type="ChEBI" id="CHEBI:15378"/>
        <dbReference type="ChEBI" id="CHEBI:29999"/>
        <dbReference type="ChEBI" id="CHEBI:30616"/>
        <dbReference type="ChEBI" id="CHEBI:83421"/>
        <dbReference type="ChEBI" id="CHEBI:456216"/>
        <dbReference type="EC" id="2.7.12.1"/>
    </reaction>
</comment>
<feature type="binding site" evidence="11">
    <location>
        <position position="231"/>
    </location>
    <ligand>
        <name>ATP</name>
        <dbReference type="ChEBI" id="CHEBI:30616"/>
    </ligand>
</feature>
<protein>
    <recommendedName>
        <fullName evidence="2">dual-specificity kinase</fullName>
        <ecNumber evidence="2">2.7.12.1</ecNumber>
    </recommendedName>
</protein>
<feature type="domain" description="Protein kinase" evidence="12">
    <location>
        <begin position="202"/>
        <end position="498"/>
    </location>
</feature>
<dbReference type="InterPro" id="IPR000719">
    <property type="entry name" value="Prot_kinase_dom"/>
</dbReference>
<comment type="caution">
    <text evidence="13">The sequence shown here is derived from an EMBL/GenBank/DDBJ whole genome shotgun (WGS) entry which is preliminary data.</text>
</comment>
<keyword evidence="14" id="KW-1185">Reference proteome</keyword>
<dbReference type="InterPro" id="IPR050494">
    <property type="entry name" value="Ser_Thr_dual-spec_kinase"/>
</dbReference>
<evidence type="ECO:0000256" key="3">
    <source>
        <dbReference type="ARBA" id="ARBA00022527"/>
    </source>
</evidence>
<evidence type="ECO:0000256" key="5">
    <source>
        <dbReference type="ARBA" id="ARBA00022741"/>
    </source>
</evidence>
<dbReference type="GO" id="GO:0005737">
    <property type="term" value="C:cytoplasm"/>
    <property type="evidence" value="ECO:0007669"/>
    <property type="project" value="TreeGrafter"/>
</dbReference>
<dbReference type="SMART" id="SM00220">
    <property type="entry name" value="S_TKc"/>
    <property type="match status" value="1"/>
</dbReference>
<dbReference type="SUPFAM" id="SSF56112">
    <property type="entry name" value="Protein kinase-like (PK-like)"/>
    <property type="match status" value="1"/>
</dbReference>
<dbReference type="CDD" id="cd14210">
    <property type="entry name" value="PKc_DYRK"/>
    <property type="match status" value="1"/>
</dbReference>
<evidence type="ECO:0000256" key="4">
    <source>
        <dbReference type="ARBA" id="ARBA00022679"/>
    </source>
</evidence>
<evidence type="ECO:0000256" key="8">
    <source>
        <dbReference type="ARBA" id="ARBA00049003"/>
    </source>
</evidence>
<keyword evidence="7 11" id="KW-0067">ATP-binding</keyword>
<dbReference type="PROSITE" id="PS00107">
    <property type="entry name" value="PROTEIN_KINASE_ATP"/>
    <property type="match status" value="1"/>
</dbReference>
<dbReference type="PROSITE" id="PS50011">
    <property type="entry name" value="PROTEIN_KINASE_DOM"/>
    <property type="match status" value="1"/>
</dbReference>
<dbReference type="Gene3D" id="1.10.510.10">
    <property type="entry name" value="Transferase(Phosphotransferase) domain 1"/>
    <property type="match status" value="1"/>
</dbReference>
<dbReference type="Pfam" id="PF00069">
    <property type="entry name" value="Pkinase"/>
    <property type="match status" value="1"/>
</dbReference>
<sequence length="525" mass="60708">MSDINLSFPRTQRIKKTHQISHASIESSYHKQVPLNPRQKLYLDLTNVHKQSKSIFNHPLSTKFAAFPVNQLDSTMFTPSYKNLEESYTARPVDTSFNSISTSLKDIINTSRIRSRRSGFKSISTPSKREIKFPISGQDAMRYFCENLTEYEQSEVLDYKEVYFLGSKTGKINGKIGDLNWGYDNEKGDFQVVLGDHIDFRYEIVSVLGKGTFGQVLKCLDHKNNEHVAVKVIRNKKRFHKQGLVEIKILNLLKAKDPEDNYNVIRIKESFTFRKHLCLSFELLSMNLYEFLKLNSFEGLSLHLVKRFSLQILNGLKYSKSLSIIHCDLKPENILLKTSTKSLIKIIDFGSSCLESERIYTYIQSRFYRAPEIMLGIPYGTSIDMWSFGCIVSELHTGYPLFPGESEQEQLYRIIEVLGLPPKQIMDISTRKKIFFDNDGNPKLIPNSRGKIRYPNTRPLSTMIGNQDPLLLEFLTAILKWDPQERLTPEQAINHPFLKMQLSPKRRNRPSISFFSKEFIKAKLN</sequence>
<dbReference type="AlphaFoldDB" id="A0AAU9J631"/>
<dbReference type="Proteomes" id="UP001162131">
    <property type="component" value="Unassembled WGS sequence"/>
</dbReference>
<proteinExistence type="inferred from homology"/>
<comment type="catalytic activity">
    <reaction evidence="9">
        <text>L-threonyl-[protein] + ATP = O-phospho-L-threonyl-[protein] + ADP + H(+)</text>
        <dbReference type="Rhea" id="RHEA:46608"/>
        <dbReference type="Rhea" id="RHEA-COMP:11060"/>
        <dbReference type="Rhea" id="RHEA-COMP:11605"/>
        <dbReference type="ChEBI" id="CHEBI:15378"/>
        <dbReference type="ChEBI" id="CHEBI:30013"/>
        <dbReference type="ChEBI" id="CHEBI:30616"/>
        <dbReference type="ChEBI" id="CHEBI:61977"/>
        <dbReference type="ChEBI" id="CHEBI:456216"/>
        <dbReference type="EC" id="2.7.12.1"/>
    </reaction>
</comment>
<evidence type="ECO:0000256" key="6">
    <source>
        <dbReference type="ARBA" id="ARBA00022777"/>
    </source>
</evidence>
<evidence type="ECO:0000313" key="14">
    <source>
        <dbReference type="Proteomes" id="UP001162131"/>
    </source>
</evidence>
<keyword evidence="4" id="KW-0808">Transferase</keyword>
<evidence type="ECO:0000256" key="10">
    <source>
        <dbReference type="ARBA" id="ARBA00051680"/>
    </source>
</evidence>
<evidence type="ECO:0000259" key="12">
    <source>
        <dbReference type="PROSITE" id="PS50011"/>
    </source>
</evidence>
<comment type="catalytic activity">
    <reaction evidence="10">
        <text>L-tyrosyl-[protein] + ATP = O-phospho-L-tyrosyl-[protein] + ADP + H(+)</text>
        <dbReference type="Rhea" id="RHEA:10596"/>
        <dbReference type="Rhea" id="RHEA-COMP:10136"/>
        <dbReference type="Rhea" id="RHEA-COMP:20101"/>
        <dbReference type="ChEBI" id="CHEBI:15378"/>
        <dbReference type="ChEBI" id="CHEBI:30616"/>
        <dbReference type="ChEBI" id="CHEBI:46858"/>
        <dbReference type="ChEBI" id="CHEBI:61978"/>
        <dbReference type="ChEBI" id="CHEBI:456216"/>
        <dbReference type="EC" id="2.7.12.1"/>
    </reaction>
</comment>
<dbReference type="InterPro" id="IPR008271">
    <property type="entry name" value="Ser/Thr_kinase_AS"/>
</dbReference>
<dbReference type="InterPro" id="IPR042521">
    <property type="entry name" value="DYRK"/>
</dbReference>
<organism evidence="13 14">
    <name type="scientific">Blepharisma stoltei</name>
    <dbReference type="NCBI Taxonomy" id="1481888"/>
    <lineage>
        <taxon>Eukaryota</taxon>
        <taxon>Sar</taxon>
        <taxon>Alveolata</taxon>
        <taxon>Ciliophora</taxon>
        <taxon>Postciliodesmatophora</taxon>
        <taxon>Heterotrichea</taxon>
        <taxon>Heterotrichida</taxon>
        <taxon>Blepharismidae</taxon>
        <taxon>Blepharisma</taxon>
    </lineage>
</organism>
<dbReference type="FunFam" id="1.10.510.10:FF:000624">
    <property type="entry name" value="Mitogen-activated protein kinase"/>
    <property type="match status" value="1"/>
</dbReference>
<dbReference type="InterPro" id="IPR011009">
    <property type="entry name" value="Kinase-like_dom_sf"/>
</dbReference>
<reference evidence="13" key="1">
    <citation type="submission" date="2021-09" db="EMBL/GenBank/DDBJ databases">
        <authorList>
            <consortium name="AG Swart"/>
            <person name="Singh M."/>
            <person name="Singh A."/>
            <person name="Seah K."/>
            <person name="Emmerich C."/>
        </authorList>
    </citation>
    <scope>NUCLEOTIDE SEQUENCE</scope>
    <source>
        <strain evidence="13">ATCC30299</strain>
    </source>
</reference>
<accession>A0AAU9J631</accession>
<evidence type="ECO:0000256" key="7">
    <source>
        <dbReference type="ARBA" id="ARBA00022840"/>
    </source>
</evidence>
<evidence type="ECO:0000256" key="2">
    <source>
        <dbReference type="ARBA" id="ARBA00013203"/>
    </source>
</evidence>
<evidence type="ECO:0000256" key="9">
    <source>
        <dbReference type="ARBA" id="ARBA00049308"/>
    </source>
</evidence>
<dbReference type="PROSITE" id="PS00108">
    <property type="entry name" value="PROTEIN_KINASE_ST"/>
    <property type="match status" value="1"/>
</dbReference>
<name>A0AAU9J631_9CILI</name>